<dbReference type="RefSeq" id="WP_148745321.1">
    <property type="nucleotide sequence ID" value="NZ_VSTH01000190.1"/>
</dbReference>
<keyword evidence="2" id="KW-1185">Reference proteome</keyword>
<dbReference type="InterPro" id="IPR021734">
    <property type="entry name" value="DUF3303"/>
</dbReference>
<protein>
    <submittedName>
        <fullName evidence="1">DUF3303 domain-containing protein</fullName>
    </submittedName>
</protein>
<reference evidence="1 2" key="1">
    <citation type="submission" date="2019-08" db="EMBL/GenBank/DDBJ databases">
        <title>Bradyrhizobium hipponensis sp. nov., a rhizobium isolated from a Lupinus angustifolius root nodule in Tunisia.</title>
        <authorList>
            <person name="Off K."/>
            <person name="Rejili M."/>
            <person name="Mars M."/>
            <person name="Brachmann A."/>
            <person name="Marin M."/>
        </authorList>
    </citation>
    <scope>NUCLEOTIDE SEQUENCE [LARGE SCALE GENOMIC DNA]</scope>
    <source>
        <strain evidence="2">aSej3</strain>
    </source>
</reference>
<dbReference type="Proteomes" id="UP000324797">
    <property type="component" value="Unassembled WGS sequence"/>
</dbReference>
<accession>A0A5S4YA71</accession>
<comment type="caution">
    <text evidence="1">The sequence shown here is derived from an EMBL/GenBank/DDBJ whole genome shotgun (WGS) entry which is preliminary data.</text>
</comment>
<sequence length="108" mass="11848">MKYMLEYTVRTAGLSFDQNFAGSQSLLAAFSKWTPDEEKGLMIHAFVANLAGRGGYVLVEANDPKAITAFVAKYNFWNDIDVVPVVDISESVPINASSLEWARQASKG</sequence>
<evidence type="ECO:0000313" key="1">
    <source>
        <dbReference type="EMBL" id="TYO61321.1"/>
    </source>
</evidence>
<dbReference type="AlphaFoldDB" id="A0A5S4YA71"/>
<gene>
    <name evidence="1" type="ORF">FXV83_38930</name>
</gene>
<organism evidence="1 2">
    <name type="scientific">Bradyrhizobium hipponense</name>
    <dbReference type="NCBI Taxonomy" id="2605638"/>
    <lineage>
        <taxon>Bacteria</taxon>
        <taxon>Pseudomonadati</taxon>
        <taxon>Pseudomonadota</taxon>
        <taxon>Alphaproteobacteria</taxon>
        <taxon>Hyphomicrobiales</taxon>
        <taxon>Nitrobacteraceae</taxon>
        <taxon>Bradyrhizobium</taxon>
    </lineage>
</organism>
<name>A0A5S4YA71_9BRAD</name>
<dbReference type="EMBL" id="VSTH01000190">
    <property type="protein sequence ID" value="TYO61321.1"/>
    <property type="molecule type" value="Genomic_DNA"/>
</dbReference>
<proteinExistence type="predicted"/>
<evidence type="ECO:0000313" key="2">
    <source>
        <dbReference type="Proteomes" id="UP000324797"/>
    </source>
</evidence>
<dbReference type="Pfam" id="PF11746">
    <property type="entry name" value="DUF3303"/>
    <property type="match status" value="1"/>
</dbReference>